<keyword evidence="10" id="KW-0325">Glycoprotein</keyword>
<comment type="subcellular location">
    <subcellularLocation>
        <location evidence="1 11">Golgi apparatus membrane</location>
        <topology evidence="1 11">Single-pass type II membrane protein</topology>
    </subcellularLocation>
</comment>
<evidence type="ECO:0000256" key="9">
    <source>
        <dbReference type="ARBA" id="ARBA00023136"/>
    </source>
</evidence>
<dbReference type="EMBL" id="VSWD01000002">
    <property type="protein sequence ID" value="KAK3107683.1"/>
    <property type="molecule type" value="Genomic_DNA"/>
</dbReference>
<evidence type="ECO:0000256" key="11">
    <source>
        <dbReference type="RuleBase" id="RU363063"/>
    </source>
</evidence>
<reference evidence="12" key="1">
    <citation type="submission" date="2019-08" db="EMBL/GenBank/DDBJ databases">
        <title>The improved chromosome-level genome for the pearl oyster Pinctada fucata martensii using PacBio sequencing and Hi-C.</title>
        <authorList>
            <person name="Zheng Z."/>
        </authorList>
    </citation>
    <scope>NUCLEOTIDE SEQUENCE</scope>
    <source>
        <strain evidence="12">ZZ-2019</strain>
        <tissue evidence="12">Adductor muscle</tissue>
    </source>
</reference>
<dbReference type="InterPro" id="IPR002659">
    <property type="entry name" value="Glyco_trans_31"/>
</dbReference>
<evidence type="ECO:0000256" key="8">
    <source>
        <dbReference type="ARBA" id="ARBA00023034"/>
    </source>
</evidence>
<dbReference type="EC" id="2.4.1.-" evidence="11"/>
<dbReference type="Gene3D" id="3.90.550.50">
    <property type="match status" value="1"/>
</dbReference>
<keyword evidence="6" id="KW-0735">Signal-anchor</keyword>
<evidence type="ECO:0000256" key="7">
    <source>
        <dbReference type="ARBA" id="ARBA00022989"/>
    </source>
</evidence>
<keyword evidence="13" id="KW-1185">Reference proteome</keyword>
<dbReference type="Proteomes" id="UP001186944">
    <property type="component" value="Unassembled WGS sequence"/>
</dbReference>
<sequence length="278" mass="32674">MQGNLLHSVELLYLTNGTKLDISGNVTLVGNFSYVINEEMMCADWDDKGIVLIIGVTIHPEDPRGRDLIRQTWGRTAKDNPSMKLIFFVGAHVDPYFNYAEIEQESNKYNDIVMADFVDSYRNLTRKSFAIFQWVTTYCPKAQYLLKIDSDMKIDLERLFIALKTKKIPDKISCGKIFPHERVFRQQDHKWYVSFDEYAPEFFPTYCHGPAYIVPRRILFRLTEVRLPVEPFPIEDVFVTGFLRRKLNEGLDDNVLWFNHERKKKFDEGYYGVIEIKN</sequence>
<keyword evidence="7" id="KW-1133">Transmembrane helix</keyword>
<name>A0AA88YU61_PINIB</name>
<dbReference type="GO" id="GO:0006493">
    <property type="term" value="P:protein O-linked glycosylation"/>
    <property type="evidence" value="ECO:0007669"/>
    <property type="project" value="TreeGrafter"/>
</dbReference>
<accession>A0AA88YU61</accession>
<dbReference type="AlphaFoldDB" id="A0AA88YU61"/>
<protein>
    <recommendedName>
        <fullName evidence="11">Hexosyltransferase</fullName>
        <ecNumber evidence="11">2.4.1.-</ecNumber>
    </recommendedName>
</protein>
<dbReference type="GO" id="GO:0000139">
    <property type="term" value="C:Golgi membrane"/>
    <property type="evidence" value="ECO:0007669"/>
    <property type="project" value="UniProtKB-SubCell"/>
</dbReference>
<dbReference type="PANTHER" id="PTHR11214:SF376">
    <property type="entry name" value="HEXOSYLTRANSFERASE"/>
    <property type="match status" value="1"/>
</dbReference>
<dbReference type="GO" id="GO:0016758">
    <property type="term" value="F:hexosyltransferase activity"/>
    <property type="evidence" value="ECO:0007669"/>
    <property type="project" value="InterPro"/>
</dbReference>
<organism evidence="12 13">
    <name type="scientific">Pinctada imbricata</name>
    <name type="common">Atlantic pearl-oyster</name>
    <name type="synonym">Pinctada martensii</name>
    <dbReference type="NCBI Taxonomy" id="66713"/>
    <lineage>
        <taxon>Eukaryota</taxon>
        <taxon>Metazoa</taxon>
        <taxon>Spiralia</taxon>
        <taxon>Lophotrochozoa</taxon>
        <taxon>Mollusca</taxon>
        <taxon>Bivalvia</taxon>
        <taxon>Autobranchia</taxon>
        <taxon>Pteriomorphia</taxon>
        <taxon>Pterioida</taxon>
        <taxon>Pterioidea</taxon>
        <taxon>Pteriidae</taxon>
        <taxon>Pinctada</taxon>
    </lineage>
</organism>
<evidence type="ECO:0000256" key="2">
    <source>
        <dbReference type="ARBA" id="ARBA00008661"/>
    </source>
</evidence>
<keyword evidence="9" id="KW-0472">Membrane</keyword>
<evidence type="ECO:0000256" key="1">
    <source>
        <dbReference type="ARBA" id="ARBA00004323"/>
    </source>
</evidence>
<evidence type="ECO:0000313" key="12">
    <source>
        <dbReference type="EMBL" id="KAK3107683.1"/>
    </source>
</evidence>
<dbReference type="PANTHER" id="PTHR11214">
    <property type="entry name" value="BETA-1,3-N-ACETYLGLUCOSAMINYLTRANSFERASE"/>
    <property type="match status" value="1"/>
</dbReference>
<comment type="caution">
    <text evidence="12">The sequence shown here is derived from an EMBL/GenBank/DDBJ whole genome shotgun (WGS) entry which is preliminary data.</text>
</comment>
<keyword evidence="4" id="KW-0808">Transferase</keyword>
<evidence type="ECO:0000256" key="4">
    <source>
        <dbReference type="ARBA" id="ARBA00022679"/>
    </source>
</evidence>
<evidence type="ECO:0000256" key="6">
    <source>
        <dbReference type="ARBA" id="ARBA00022968"/>
    </source>
</evidence>
<evidence type="ECO:0000313" key="13">
    <source>
        <dbReference type="Proteomes" id="UP001186944"/>
    </source>
</evidence>
<dbReference type="Pfam" id="PF01762">
    <property type="entry name" value="Galactosyl_T"/>
    <property type="match status" value="1"/>
</dbReference>
<keyword evidence="5" id="KW-0812">Transmembrane</keyword>
<comment type="similarity">
    <text evidence="2 11">Belongs to the glycosyltransferase 31 family.</text>
</comment>
<keyword evidence="3 11" id="KW-0328">Glycosyltransferase</keyword>
<evidence type="ECO:0000256" key="3">
    <source>
        <dbReference type="ARBA" id="ARBA00022676"/>
    </source>
</evidence>
<evidence type="ECO:0000256" key="10">
    <source>
        <dbReference type="ARBA" id="ARBA00023180"/>
    </source>
</evidence>
<proteinExistence type="inferred from homology"/>
<keyword evidence="8 11" id="KW-0333">Golgi apparatus</keyword>
<dbReference type="FunFam" id="3.90.550.50:FF:000001">
    <property type="entry name" value="Hexosyltransferase"/>
    <property type="match status" value="1"/>
</dbReference>
<evidence type="ECO:0000256" key="5">
    <source>
        <dbReference type="ARBA" id="ARBA00022692"/>
    </source>
</evidence>
<gene>
    <name evidence="12" type="ORF">FSP39_019802</name>
</gene>